<keyword evidence="1" id="KW-0646">Protease inhibitor</keyword>
<dbReference type="AlphaFoldDB" id="A0AAV4SQ01"/>
<dbReference type="Gene3D" id="2.30.39.10">
    <property type="entry name" value="Alpha-1-antitrypsin, domain 1"/>
    <property type="match status" value="1"/>
</dbReference>
<evidence type="ECO:0000256" key="1">
    <source>
        <dbReference type="ARBA" id="ARBA00022690"/>
    </source>
</evidence>
<keyword evidence="2" id="KW-0722">Serine protease inhibitor</keyword>
<comment type="caution">
    <text evidence="4">The sequence shown here is derived from an EMBL/GenBank/DDBJ whole genome shotgun (WGS) entry which is preliminary data.</text>
</comment>
<evidence type="ECO:0000313" key="5">
    <source>
        <dbReference type="Proteomes" id="UP001054945"/>
    </source>
</evidence>
<dbReference type="EMBL" id="BPLR01009792">
    <property type="protein sequence ID" value="GIY34647.1"/>
    <property type="molecule type" value="Genomic_DNA"/>
</dbReference>
<dbReference type="InterPro" id="IPR042178">
    <property type="entry name" value="Serpin_sf_1"/>
</dbReference>
<feature type="domain" description="Serpin" evidence="3">
    <location>
        <begin position="1"/>
        <end position="96"/>
    </location>
</feature>
<dbReference type="Proteomes" id="UP001054945">
    <property type="component" value="Unassembled WGS sequence"/>
</dbReference>
<dbReference type="SUPFAM" id="SSF56574">
    <property type="entry name" value="Serpins"/>
    <property type="match status" value="1"/>
</dbReference>
<dbReference type="Pfam" id="PF00079">
    <property type="entry name" value="Serpin"/>
    <property type="match status" value="1"/>
</dbReference>
<dbReference type="GO" id="GO:0004867">
    <property type="term" value="F:serine-type endopeptidase inhibitor activity"/>
    <property type="evidence" value="ECO:0007669"/>
    <property type="project" value="UniProtKB-KW"/>
</dbReference>
<dbReference type="InterPro" id="IPR036186">
    <property type="entry name" value="Serpin_sf"/>
</dbReference>
<dbReference type="InterPro" id="IPR042185">
    <property type="entry name" value="Serpin_sf_2"/>
</dbReference>
<organism evidence="4 5">
    <name type="scientific">Caerostris extrusa</name>
    <name type="common">Bark spider</name>
    <name type="synonym">Caerostris bankana</name>
    <dbReference type="NCBI Taxonomy" id="172846"/>
    <lineage>
        <taxon>Eukaryota</taxon>
        <taxon>Metazoa</taxon>
        <taxon>Ecdysozoa</taxon>
        <taxon>Arthropoda</taxon>
        <taxon>Chelicerata</taxon>
        <taxon>Arachnida</taxon>
        <taxon>Araneae</taxon>
        <taxon>Araneomorphae</taxon>
        <taxon>Entelegynae</taxon>
        <taxon>Araneoidea</taxon>
        <taxon>Araneidae</taxon>
        <taxon>Caerostris</taxon>
    </lineage>
</organism>
<reference evidence="4 5" key="1">
    <citation type="submission" date="2021-06" db="EMBL/GenBank/DDBJ databases">
        <title>Caerostris extrusa draft genome.</title>
        <authorList>
            <person name="Kono N."/>
            <person name="Arakawa K."/>
        </authorList>
    </citation>
    <scope>NUCLEOTIDE SEQUENCE [LARGE SCALE GENOMIC DNA]</scope>
</reference>
<name>A0AAV4SQ01_CAEEX</name>
<sequence length="99" mass="11681">MMHLKEKFPYVEKETFKSTSASIQRERHIYDNLVAQCQRDGLEGLEKFWSVNFVRDLTQSMIKTKIQVALPKFRLEYSKSLKESFQTLGMNRVFNEGVT</sequence>
<protein>
    <submittedName>
        <fullName evidence="4">Serpin-like protein TK1782</fullName>
    </submittedName>
</protein>
<dbReference type="InterPro" id="IPR023796">
    <property type="entry name" value="Serpin_dom"/>
</dbReference>
<evidence type="ECO:0000256" key="2">
    <source>
        <dbReference type="ARBA" id="ARBA00022900"/>
    </source>
</evidence>
<gene>
    <name evidence="4" type="primary">TK1782_0</name>
    <name evidence="4" type="ORF">CEXT_538291</name>
</gene>
<keyword evidence="5" id="KW-1185">Reference proteome</keyword>
<dbReference type="Gene3D" id="3.30.497.10">
    <property type="entry name" value="Antithrombin, subunit I, domain 2"/>
    <property type="match status" value="1"/>
</dbReference>
<evidence type="ECO:0000259" key="3">
    <source>
        <dbReference type="Pfam" id="PF00079"/>
    </source>
</evidence>
<evidence type="ECO:0000313" key="4">
    <source>
        <dbReference type="EMBL" id="GIY34647.1"/>
    </source>
</evidence>
<proteinExistence type="predicted"/>
<accession>A0AAV4SQ01</accession>